<dbReference type="PROSITE" id="PS50850">
    <property type="entry name" value="MFS"/>
    <property type="match status" value="1"/>
</dbReference>
<evidence type="ECO:0000256" key="5">
    <source>
        <dbReference type="SAM" id="Phobius"/>
    </source>
</evidence>
<evidence type="ECO:0000313" key="7">
    <source>
        <dbReference type="EMBL" id="MEJ8570488.1"/>
    </source>
</evidence>
<name>A0AAW9RJP2_9HYPH</name>
<evidence type="ECO:0000256" key="2">
    <source>
        <dbReference type="ARBA" id="ARBA00022989"/>
    </source>
</evidence>
<comment type="caution">
    <text evidence="7">The sequence shown here is derived from an EMBL/GenBank/DDBJ whole genome shotgun (WGS) entry which is preliminary data.</text>
</comment>
<dbReference type="InterPro" id="IPR050327">
    <property type="entry name" value="Proton-linked_MCT"/>
</dbReference>
<protein>
    <submittedName>
        <fullName evidence="7">MFS transporter</fullName>
    </submittedName>
</protein>
<evidence type="ECO:0000256" key="4">
    <source>
        <dbReference type="SAM" id="MobiDB-lite"/>
    </source>
</evidence>
<feature type="transmembrane region" description="Helical" evidence="5">
    <location>
        <begin position="342"/>
        <end position="367"/>
    </location>
</feature>
<feature type="transmembrane region" description="Helical" evidence="5">
    <location>
        <begin position="110"/>
        <end position="135"/>
    </location>
</feature>
<dbReference type="InterPro" id="IPR020846">
    <property type="entry name" value="MFS_dom"/>
</dbReference>
<dbReference type="PANTHER" id="PTHR11360">
    <property type="entry name" value="MONOCARBOXYLATE TRANSPORTER"/>
    <property type="match status" value="1"/>
</dbReference>
<feature type="transmembrane region" description="Helical" evidence="5">
    <location>
        <begin position="44"/>
        <end position="69"/>
    </location>
</feature>
<feature type="region of interest" description="Disordered" evidence="4">
    <location>
        <begin position="15"/>
        <end position="34"/>
    </location>
</feature>
<dbReference type="AlphaFoldDB" id="A0AAW9RJP2"/>
<dbReference type="EMBL" id="JAZHOF010000001">
    <property type="protein sequence ID" value="MEJ8570488.1"/>
    <property type="molecule type" value="Genomic_DNA"/>
</dbReference>
<dbReference type="InterPro" id="IPR011701">
    <property type="entry name" value="MFS"/>
</dbReference>
<feature type="domain" description="Major facilitator superfamily (MFS) profile" evidence="6">
    <location>
        <begin position="43"/>
        <end position="431"/>
    </location>
</feature>
<feature type="transmembrane region" description="Helical" evidence="5">
    <location>
        <begin position="81"/>
        <end position="98"/>
    </location>
</feature>
<feature type="transmembrane region" description="Helical" evidence="5">
    <location>
        <begin position="174"/>
        <end position="194"/>
    </location>
</feature>
<reference evidence="7 8" key="1">
    <citation type="submission" date="2024-02" db="EMBL/GenBank/DDBJ databases">
        <title>Genome analysis and characterization of Microbaculum marinisediminis sp. nov., isolated from marine sediment.</title>
        <authorList>
            <person name="Du Z.-J."/>
            <person name="Ye Y.-Q."/>
            <person name="Zhang Z.-R."/>
            <person name="Yuan S.-M."/>
            <person name="Zhang X.-Y."/>
        </authorList>
    </citation>
    <scope>NUCLEOTIDE SEQUENCE [LARGE SCALE GENOMIC DNA]</scope>
    <source>
        <strain evidence="7 8">SDUM1044001</strain>
    </source>
</reference>
<feature type="transmembrane region" description="Helical" evidence="5">
    <location>
        <begin position="285"/>
        <end position="306"/>
    </location>
</feature>
<dbReference type="SUPFAM" id="SSF103473">
    <property type="entry name" value="MFS general substrate transporter"/>
    <property type="match status" value="1"/>
</dbReference>
<dbReference type="GO" id="GO:0022857">
    <property type="term" value="F:transmembrane transporter activity"/>
    <property type="evidence" value="ECO:0007669"/>
    <property type="project" value="InterPro"/>
</dbReference>
<feature type="transmembrane region" description="Helical" evidence="5">
    <location>
        <begin position="318"/>
        <end position="336"/>
    </location>
</feature>
<keyword evidence="2 5" id="KW-1133">Transmembrane helix</keyword>
<accession>A0AAW9RJP2</accession>
<keyword evidence="8" id="KW-1185">Reference proteome</keyword>
<evidence type="ECO:0000259" key="6">
    <source>
        <dbReference type="PROSITE" id="PS50850"/>
    </source>
</evidence>
<evidence type="ECO:0000256" key="3">
    <source>
        <dbReference type="ARBA" id="ARBA00023136"/>
    </source>
</evidence>
<dbReference type="Proteomes" id="UP001378188">
    <property type="component" value="Unassembled WGS sequence"/>
</dbReference>
<feature type="transmembrane region" description="Helical" evidence="5">
    <location>
        <begin position="141"/>
        <end position="162"/>
    </location>
</feature>
<keyword evidence="1 5" id="KW-0812">Transmembrane</keyword>
<dbReference type="InterPro" id="IPR036259">
    <property type="entry name" value="MFS_trans_sf"/>
</dbReference>
<feature type="transmembrane region" description="Helical" evidence="5">
    <location>
        <begin position="409"/>
        <end position="427"/>
    </location>
</feature>
<feature type="transmembrane region" description="Helical" evidence="5">
    <location>
        <begin position="379"/>
        <end position="403"/>
    </location>
</feature>
<dbReference type="Pfam" id="PF07690">
    <property type="entry name" value="MFS_1"/>
    <property type="match status" value="1"/>
</dbReference>
<keyword evidence="3 5" id="KW-0472">Membrane</keyword>
<dbReference type="RefSeq" id="WP_340328217.1">
    <property type="nucleotide sequence ID" value="NZ_JAZHOF010000001.1"/>
</dbReference>
<proteinExistence type="predicted"/>
<feature type="transmembrane region" description="Helical" evidence="5">
    <location>
        <begin position="252"/>
        <end position="273"/>
    </location>
</feature>
<gene>
    <name evidence="7" type="ORF">V3328_03335</name>
</gene>
<feature type="transmembrane region" description="Helical" evidence="5">
    <location>
        <begin position="200"/>
        <end position="219"/>
    </location>
</feature>
<dbReference type="Gene3D" id="1.20.1250.20">
    <property type="entry name" value="MFS general substrate transporter like domains"/>
    <property type="match status" value="2"/>
</dbReference>
<evidence type="ECO:0000313" key="8">
    <source>
        <dbReference type="Proteomes" id="UP001378188"/>
    </source>
</evidence>
<evidence type="ECO:0000256" key="1">
    <source>
        <dbReference type="ARBA" id="ARBA00022692"/>
    </source>
</evidence>
<sequence length="436" mass="46818">MPGYPNRRARQARWWNAPGSARRESDPAPTATVATHRRAPTGPVVAAFVLMFSSAFGQTYFIAIFAPWLKAELGLTDGSFGSFYTVANIASAAVLLWAGRIVDSFRIRWLAVAVLVSLALSCAAMASVASAWLLLPILFGLRLFGQGFPAQLAITGVGRWYLRRRGRMMSIAVLGFPASEAVMPMAAVTLIAAVGWRETWLAAAAGLCLVSVPLVLLFLRNEPAHDQSAETSEEPVAPRREWTRAEVLRTPAFFGVLAATVTPAFVMTAIFFHQAYLVETKGWTLAWLAAWFPVFAGVSVLTALATGWLVDRLGARRLLPLFLVPMAVGVTVLAVSRSAYAVPVFMVLGAMTNGSAQTLLGALWAELFGTRHLGAIRSVAFAAQVFASALAPGLVGILLDLGVRLESQYLAMVAYTLFAALLLKALVPRLNRLAAT</sequence>
<organism evidence="7 8">
    <name type="scientific">Microbaculum marinum</name>
    <dbReference type="NCBI Taxonomy" id="1764581"/>
    <lineage>
        <taxon>Bacteria</taxon>
        <taxon>Pseudomonadati</taxon>
        <taxon>Pseudomonadota</taxon>
        <taxon>Alphaproteobacteria</taxon>
        <taxon>Hyphomicrobiales</taxon>
        <taxon>Tepidamorphaceae</taxon>
        <taxon>Microbaculum</taxon>
    </lineage>
</organism>